<evidence type="ECO:0000313" key="2">
    <source>
        <dbReference type="Proteomes" id="UP001378956"/>
    </source>
</evidence>
<accession>A0ABU8NJW9</accession>
<dbReference type="Pfam" id="PF19268">
    <property type="entry name" value="CIS_TMP"/>
    <property type="match status" value="1"/>
</dbReference>
<organism evidence="1 2">
    <name type="scientific">Pedobacter panaciterrae</name>
    <dbReference type="NCBI Taxonomy" id="363849"/>
    <lineage>
        <taxon>Bacteria</taxon>
        <taxon>Pseudomonadati</taxon>
        <taxon>Bacteroidota</taxon>
        <taxon>Sphingobacteriia</taxon>
        <taxon>Sphingobacteriales</taxon>
        <taxon>Sphingobacteriaceae</taxon>
        <taxon>Pedobacter</taxon>
    </lineage>
</organism>
<dbReference type="Proteomes" id="UP001378956">
    <property type="component" value="Unassembled WGS sequence"/>
</dbReference>
<evidence type="ECO:0000313" key="1">
    <source>
        <dbReference type="EMBL" id="MEJ2902547.1"/>
    </source>
</evidence>
<proteinExistence type="predicted"/>
<reference evidence="1 2" key="1">
    <citation type="submission" date="2024-03" db="EMBL/GenBank/DDBJ databases">
        <title>Sequence of Lycoming College Course Isolates.</title>
        <authorList>
            <person name="Plotts O."/>
            <person name="Newman J."/>
        </authorList>
    </citation>
    <scope>NUCLEOTIDE SEQUENCE [LARGE SCALE GENOMIC DNA]</scope>
    <source>
        <strain evidence="1 2">CJB-3</strain>
    </source>
</reference>
<protein>
    <submittedName>
        <fullName evidence="1">Contractile injection system tape measure protein</fullName>
    </submittedName>
</protein>
<comment type="caution">
    <text evidence="1">The sequence shown here is derived from an EMBL/GenBank/DDBJ whole genome shotgun (WGS) entry which is preliminary data.</text>
</comment>
<keyword evidence="2" id="KW-1185">Reference proteome</keyword>
<dbReference type="InterPro" id="IPR045538">
    <property type="entry name" value="CIS_TMP"/>
</dbReference>
<name>A0ABU8NJW9_9SPHI</name>
<dbReference type="RefSeq" id="WP_337716212.1">
    <property type="nucleotide sequence ID" value="NZ_JBBEUB010000002.1"/>
</dbReference>
<dbReference type="EMBL" id="JBBEUB010000002">
    <property type="protein sequence ID" value="MEJ2902547.1"/>
    <property type="molecule type" value="Genomic_DNA"/>
</dbReference>
<sequence length="493" mass="57908">MNGDVIIRRQKIRLQASDEKLAFDCKQYLNEIITSKLPEIYERIFHQNIHQDSYVSINSIQVDLGNLQVSDFKTRFVQIVEEKIVSELKKQFEENPYNRDFSVDDNFNPAPNTSSSSIEYNSEKNQKKIALLYFLENGTYPWWYEKQLRKSPSEVLKAFDEQEQKEFFLKLLTKIKALSILEAERTFSRFTDYMTSTDLEIYINHLINLYPDNSIKININTLLWEKNQIAKLFNIPKKIFLKQLLAFTILNVDETDLIKNFLIYLKKSFPASTEELKNRLKDATLSQASSNLRKHVYDDLIEANTINLADDPKKEQIKESVNNHQLKERVYIENAGLILLHPFLPAYFKDLEIINNENRFISPDSHVRAAVLLYYLQCGNEKYNEWEMPLNKILCGMQHIDLIPNGIKLKKKEKEESKLLLQTVVSYWDALKGSSIEALQNTFFQRQGKITPKDNSWLIQIERTGVDILLDRLPWSIGTIKLPWLKEIIHTEW</sequence>
<gene>
    <name evidence="1" type="ORF">WAE58_08915</name>
</gene>